<dbReference type="AlphaFoldDB" id="A0A1I3SY97"/>
<protein>
    <submittedName>
        <fullName evidence="1">Uncharacterized protein</fullName>
    </submittedName>
</protein>
<accession>A0A1I3SY97</accession>
<keyword evidence="2" id="KW-1185">Reference proteome</keyword>
<proteinExistence type="predicted"/>
<evidence type="ECO:0000313" key="1">
    <source>
        <dbReference type="EMBL" id="SFJ63353.1"/>
    </source>
</evidence>
<organism evidence="1 2">
    <name type="scientific">Celeribacter halophilus</name>
    <dbReference type="NCBI Taxonomy" id="576117"/>
    <lineage>
        <taxon>Bacteria</taxon>
        <taxon>Pseudomonadati</taxon>
        <taxon>Pseudomonadota</taxon>
        <taxon>Alphaproteobacteria</taxon>
        <taxon>Rhodobacterales</taxon>
        <taxon>Roseobacteraceae</taxon>
        <taxon>Celeribacter</taxon>
    </lineage>
</organism>
<dbReference type="EMBL" id="FORY01000007">
    <property type="protein sequence ID" value="SFJ63353.1"/>
    <property type="molecule type" value="Genomic_DNA"/>
</dbReference>
<dbReference type="Proteomes" id="UP000183299">
    <property type="component" value="Unassembled WGS sequence"/>
</dbReference>
<sequence>MSRTLIKKKAFRLNIGRISDNAGFWPCSFTGGLIAYSGRIREKGAV</sequence>
<dbReference type="STRING" id="576117.SAMN04488138_107134"/>
<name>A0A1I3SY97_9RHOB</name>
<reference evidence="1 2" key="1">
    <citation type="submission" date="2016-10" db="EMBL/GenBank/DDBJ databases">
        <authorList>
            <person name="de Groot N.N."/>
        </authorList>
    </citation>
    <scope>NUCLEOTIDE SEQUENCE [LARGE SCALE GENOMIC DNA]</scope>
    <source>
        <strain evidence="1 2">CGMCC 1.8891</strain>
    </source>
</reference>
<gene>
    <name evidence="1" type="ORF">SAMN04488138_107134</name>
</gene>
<evidence type="ECO:0000313" key="2">
    <source>
        <dbReference type="Proteomes" id="UP000183299"/>
    </source>
</evidence>